<dbReference type="AlphaFoldDB" id="A0AAD4N3K4"/>
<reference evidence="3" key="1">
    <citation type="submission" date="2022-01" db="EMBL/GenBank/DDBJ databases">
        <title>Genome Sequence Resource for Two Populations of Ditylenchus destructor, the Migratory Endoparasitic Phytonematode.</title>
        <authorList>
            <person name="Zhang H."/>
            <person name="Lin R."/>
            <person name="Xie B."/>
        </authorList>
    </citation>
    <scope>NUCLEOTIDE SEQUENCE</scope>
    <source>
        <strain evidence="3">BazhouSP</strain>
    </source>
</reference>
<feature type="compositionally biased region" description="Basic and acidic residues" evidence="1">
    <location>
        <begin position="330"/>
        <end position="342"/>
    </location>
</feature>
<proteinExistence type="predicted"/>
<evidence type="ECO:0000256" key="1">
    <source>
        <dbReference type="SAM" id="MobiDB-lite"/>
    </source>
</evidence>
<dbReference type="EMBL" id="JAKKPZ010000014">
    <property type="protein sequence ID" value="KAI1713867.1"/>
    <property type="molecule type" value="Genomic_DNA"/>
</dbReference>
<accession>A0AAD4N3K4</accession>
<feature type="transmembrane region" description="Helical" evidence="2">
    <location>
        <begin position="9"/>
        <end position="32"/>
    </location>
</feature>
<feature type="compositionally biased region" description="Basic residues" evidence="1">
    <location>
        <begin position="319"/>
        <end position="329"/>
    </location>
</feature>
<feature type="transmembrane region" description="Helical" evidence="2">
    <location>
        <begin position="173"/>
        <end position="195"/>
    </location>
</feature>
<protein>
    <submittedName>
        <fullName evidence="3">Uncharacterized protein</fullName>
    </submittedName>
</protein>
<feature type="compositionally biased region" description="Polar residues" evidence="1">
    <location>
        <begin position="353"/>
        <end position="366"/>
    </location>
</feature>
<evidence type="ECO:0000313" key="4">
    <source>
        <dbReference type="Proteomes" id="UP001201812"/>
    </source>
</evidence>
<gene>
    <name evidence="3" type="ORF">DdX_08750</name>
</gene>
<keyword evidence="4" id="KW-1185">Reference proteome</keyword>
<feature type="region of interest" description="Disordered" evidence="1">
    <location>
        <begin position="267"/>
        <end position="366"/>
    </location>
</feature>
<organism evidence="3 4">
    <name type="scientific">Ditylenchus destructor</name>
    <dbReference type="NCBI Taxonomy" id="166010"/>
    <lineage>
        <taxon>Eukaryota</taxon>
        <taxon>Metazoa</taxon>
        <taxon>Ecdysozoa</taxon>
        <taxon>Nematoda</taxon>
        <taxon>Chromadorea</taxon>
        <taxon>Rhabditida</taxon>
        <taxon>Tylenchina</taxon>
        <taxon>Tylenchomorpha</taxon>
        <taxon>Sphaerularioidea</taxon>
        <taxon>Anguinidae</taxon>
        <taxon>Anguininae</taxon>
        <taxon>Ditylenchus</taxon>
    </lineage>
</organism>
<sequence length="366" mass="41936">MYHNRVSSCYFAVTSWNPFFLPVICILLTLYIRPFNCDLGNELSFPTRVFSAQRSSLDNAEKQNFNIGVIQVRLKNWTTKSPNPSNLDEFYADEAGEGPHAAVHRKRTPTDETNPSSSYQSMALDQNNTLAAAPKSARRRKTSKKANRGNESDADNATLEYLWGQLEQLNSSLGYMIIAISFALVALLAIFYAILTSLLSRRSRKKHELELMLATGRLPLFDQQSQHLIYPHSHRHYRGLPDELDDDEADDFSQAPTELERLYRSIGSHHHRRGPPSMMSDESSLRKHHLRKERRRPPLEAPPPPPPPQVPPPPIPPHFVRRVQQNKRSRMPDSRVEREIRNLHNTPVKRQMSDSTNSTRTRTASF</sequence>
<name>A0AAD4N3K4_9BILA</name>
<feature type="region of interest" description="Disordered" evidence="1">
    <location>
        <begin position="98"/>
        <end position="152"/>
    </location>
</feature>
<comment type="caution">
    <text evidence="3">The sequence shown here is derived from an EMBL/GenBank/DDBJ whole genome shotgun (WGS) entry which is preliminary data.</text>
</comment>
<feature type="compositionally biased region" description="Pro residues" evidence="1">
    <location>
        <begin position="299"/>
        <end position="317"/>
    </location>
</feature>
<keyword evidence="2" id="KW-0472">Membrane</keyword>
<feature type="compositionally biased region" description="Basic residues" evidence="1">
    <location>
        <begin position="286"/>
        <end position="295"/>
    </location>
</feature>
<feature type="compositionally biased region" description="Polar residues" evidence="1">
    <location>
        <begin position="111"/>
        <end position="130"/>
    </location>
</feature>
<evidence type="ECO:0000313" key="3">
    <source>
        <dbReference type="EMBL" id="KAI1713867.1"/>
    </source>
</evidence>
<evidence type="ECO:0000256" key="2">
    <source>
        <dbReference type="SAM" id="Phobius"/>
    </source>
</evidence>
<feature type="compositionally biased region" description="Basic residues" evidence="1">
    <location>
        <begin position="136"/>
        <end position="147"/>
    </location>
</feature>
<keyword evidence="2" id="KW-1133">Transmembrane helix</keyword>
<keyword evidence="2" id="KW-0812">Transmembrane</keyword>
<dbReference type="Proteomes" id="UP001201812">
    <property type="component" value="Unassembled WGS sequence"/>
</dbReference>